<keyword evidence="1" id="KW-0175">Coiled coil</keyword>
<dbReference type="Proteomes" id="UP001233999">
    <property type="component" value="Unassembled WGS sequence"/>
</dbReference>
<accession>A0AAD8ADE1</accession>
<evidence type="ECO:0000313" key="4">
    <source>
        <dbReference type="Proteomes" id="UP001233999"/>
    </source>
</evidence>
<keyword evidence="4" id="KW-1185">Reference proteome</keyword>
<protein>
    <submittedName>
        <fullName evidence="3">Uncharacterized protein</fullName>
    </submittedName>
</protein>
<feature type="coiled-coil region" evidence="1">
    <location>
        <begin position="34"/>
        <end position="61"/>
    </location>
</feature>
<evidence type="ECO:0000256" key="1">
    <source>
        <dbReference type="SAM" id="Coils"/>
    </source>
</evidence>
<dbReference type="AlphaFoldDB" id="A0AAD8ADE1"/>
<proteinExistence type="predicted"/>
<dbReference type="EMBL" id="JASPKZ010001951">
    <property type="protein sequence ID" value="KAJ9596990.1"/>
    <property type="molecule type" value="Genomic_DNA"/>
</dbReference>
<feature type="region of interest" description="Disordered" evidence="2">
    <location>
        <begin position="1"/>
        <end position="29"/>
    </location>
</feature>
<evidence type="ECO:0000313" key="3">
    <source>
        <dbReference type="EMBL" id="KAJ9596990.1"/>
    </source>
</evidence>
<reference evidence="3" key="1">
    <citation type="journal article" date="2023" name="IScience">
        <title>Live-bearing cockroach genome reveals convergent evolutionary mechanisms linked to viviparity in insects and beyond.</title>
        <authorList>
            <person name="Fouks B."/>
            <person name="Harrison M.C."/>
            <person name="Mikhailova A.A."/>
            <person name="Marchal E."/>
            <person name="English S."/>
            <person name="Carruthers M."/>
            <person name="Jennings E.C."/>
            <person name="Chiamaka E.L."/>
            <person name="Frigard R.A."/>
            <person name="Pippel M."/>
            <person name="Attardo G.M."/>
            <person name="Benoit J.B."/>
            <person name="Bornberg-Bauer E."/>
            <person name="Tobe S.S."/>
        </authorList>
    </citation>
    <scope>NUCLEOTIDE SEQUENCE</scope>
    <source>
        <strain evidence="3">Stay&amp;Tobe</strain>
    </source>
</reference>
<gene>
    <name evidence="3" type="ORF">L9F63_011989</name>
</gene>
<feature type="compositionally biased region" description="Polar residues" evidence="2">
    <location>
        <begin position="1"/>
        <end position="11"/>
    </location>
</feature>
<name>A0AAD8ADE1_DIPPU</name>
<comment type="caution">
    <text evidence="3">The sequence shown here is derived from an EMBL/GenBank/DDBJ whole genome shotgun (WGS) entry which is preliminary data.</text>
</comment>
<reference evidence="3" key="2">
    <citation type="submission" date="2023-05" db="EMBL/GenBank/DDBJ databases">
        <authorList>
            <person name="Fouks B."/>
        </authorList>
    </citation>
    <scope>NUCLEOTIDE SEQUENCE</scope>
    <source>
        <strain evidence="3">Stay&amp;Tobe</strain>
        <tissue evidence="3">Testes</tissue>
    </source>
</reference>
<organism evidence="3 4">
    <name type="scientific">Diploptera punctata</name>
    <name type="common">Pacific beetle cockroach</name>
    <dbReference type="NCBI Taxonomy" id="6984"/>
    <lineage>
        <taxon>Eukaryota</taxon>
        <taxon>Metazoa</taxon>
        <taxon>Ecdysozoa</taxon>
        <taxon>Arthropoda</taxon>
        <taxon>Hexapoda</taxon>
        <taxon>Insecta</taxon>
        <taxon>Pterygota</taxon>
        <taxon>Neoptera</taxon>
        <taxon>Polyneoptera</taxon>
        <taxon>Dictyoptera</taxon>
        <taxon>Blattodea</taxon>
        <taxon>Blaberoidea</taxon>
        <taxon>Blaberidae</taxon>
        <taxon>Diplopterinae</taxon>
        <taxon>Diploptera</taxon>
    </lineage>
</organism>
<evidence type="ECO:0000256" key="2">
    <source>
        <dbReference type="SAM" id="MobiDB-lite"/>
    </source>
</evidence>
<sequence>MSTTETTSLVSITGEKMRSTKASSVSESPIKSSVDDLCNRIKKMEDRMRSLEDVMDDIDNRMKKATIGLDALCEKLPDVTENSHNHSRKSPNLELKITWSTTALPPIPEKKRRIDRAFSIMLVNSAQ</sequence>